<evidence type="ECO:0000313" key="7">
    <source>
        <dbReference type="Proteomes" id="UP001197247"/>
    </source>
</evidence>
<evidence type="ECO:0000313" key="6">
    <source>
        <dbReference type="EMBL" id="MBT0773001.1"/>
    </source>
</evidence>
<dbReference type="Proteomes" id="UP001197247">
    <property type="component" value="Unassembled WGS sequence"/>
</dbReference>
<dbReference type="EMBL" id="JAHBAY010000015">
    <property type="protein sequence ID" value="MBT0773001.1"/>
    <property type="molecule type" value="Genomic_DNA"/>
</dbReference>
<organism evidence="6 7">
    <name type="scientific">Kineosporia corallincola</name>
    <dbReference type="NCBI Taxonomy" id="2835133"/>
    <lineage>
        <taxon>Bacteria</taxon>
        <taxon>Bacillati</taxon>
        <taxon>Actinomycetota</taxon>
        <taxon>Actinomycetes</taxon>
        <taxon>Kineosporiales</taxon>
        <taxon>Kineosporiaceae</taxon>
        <taxon>Kineosporia</taxon>
    </lineage>
</organism>
<evidence type="ECO:0000256" key="3">
    <source>
        <dbReference type="ARBA" id="ARBA00023295"/>
    </source>
</evidence>
<feature type="region of interest" description="Disordered" evidence="5">
    <location>
        <begin position="48"/>
        <end position="78"/>
    </location>
</feature>
<dbReference type="InterPro" id="IPR006311">
    <property type="entry name" value="TAT_signal"/>
</dbReference>
<dbReference type="Pfam" id="PF04616">
    <property type="entry name" value="Glyco_hydro_43"/>
    <property type="match status" value="1"/>
</dbReference>
<feature type="compositionally biased region" description="Basic and acidic residues" evidence="5">
    <location>
        <begin position="69"/>
        <end position="78"/>
    </location>
</feature>
<comment type="similarity">
    <text evidence="1 4">Belongs to the glycosyl hydrolase 43 family.</text>
</comment>
<dbReference type="RefSeq" id="WP_214159543.1">
    <property type="nucleotide sequence ID" value="NZ_JAHBAY010000015.1"/>
</dbReference>
<gene>
    <name evidence="6" type="ORF">KIH74_28925</name>
</gene>
<accession>A0ABS5TPI3</accession>
<dbReference type="SUPFAM" id="SSF75005">
    <property type="entry name" value="Arabinanase/levansucrase/invertase"/>
    <property type="match status" value="1"/>
</dbReference>
<keyword evidence="2 4" id="KW-0378">Hydrolase</keyword>
<comment type="caution">
    <text evidence="6">The sequence shown here is derived from an EMBL/GenBank/DDBJ whole genome shotgun (WGS) entry which is preliminary data.</text>
</comment>
<dbReference type="InterPro" id="IPR023296">
    <property type="entry name" value="Glyco_hydro_beta-prop_sf"/>
</dbReference>
<keyword evidence="3 4" id="KW-0326">Glycosidase</keyword>
<evidence type="ECO:0000256" key="4">
    <source>
        <dbReference type="RuleBase" id="RU361187"/>
    </source>
</evidence>
<sequence length="448" mass="49578">MTDAHDGPRMGRRALLAGAGGALGAGAVGLGTAAPAGASATAPVLATGSGSATGRYPANWPDPAPYGRADPRPELWPRDDNSHLLDLELRPRDEALGRVWMRDTYVNCFEVDGRPLYVATGTTNAEGLPGPGPYNDGIFVWTARSLDGPWKLADTSKIRPDADRGKVWSPEFVTENTTDRTVVAPWQEWWEDDGQFGKRGNAWAPEVHYFQGKWYIVACMGDHSKKVGTFLLISEGGVEGPYRVAKGNLEKPFGDIVGGPDWIDPSVYFHIDGGFYSEGKKAWLVLHNHLYARFTADLEDIEPLQKFDEKPWGSEPYLEGAYVFRHEKKYYLLLAAWDWTSLDADGSPRYSYDEADRSGHKQYQYDTVVAVSDSFEGPYSERYTAGVGIGHNNFFTDHLGRLWGTFFLNPAGGYYSNASRVDDAAVPGVVRLEWTGPKGHRIYVKRPD</sequence>
<dbReference type="Gene3D" id="2.115.10.20">
    <property type="entry name" value="Glycosyl hydrolase domain, family 43"/>
    <property type="match status" value="1"/>
</dbReference>
<protein>
    <submittedName>
        <fullName evidence="6">Family 43 glycosylhydrolase</fullName>
    </submittedName>
</protein>
<dbReference type="InterPro" id="IPR051795">
    <property type="entry name" value="Glycosyl_Hydrlase_43"/>
</dbReference>
<reference evidence="6 7" key="1">
    <citation type="submission" date="2021-05" db="EMBL/GenBank/DDBJ databases">
        <title>Kineosporia and Streptomyces sp. nov. two new marine actinobacteria isolated from Coral.</title>
        <authorList>
            <person name="Buangrab K."/>
            <person name="Sutthacheep M."/>
            <person name="Yeemin T."/>
            <person name="Harunari E."/>
            <person name="Igarashi Y."/>
            <person name="Kanchanasin P."/>
            <person name="Tanasupawat S."/>
            <person name="Phongsopitanun W."/>
        </authorList>
    </citation>
    <scope>NUCLEOTIDE SEQUENCE [LARGE SCALE GENOMIC DNA]</scope>
    <source>
        <strain evidence="6 7">J2-2</strain>
    </source>
</reference>
<dbReference type="InterPro" id="IPR006710">
    <property type="entry name" value="Glyco_hydro_43"/>
</dbReference>
<proteinExistence type="inferred from homology"/>
<dbReference type="PANTHER" id="PTHR42812">
    <property type="entry name" value="BETA-XYLOSIDASE"/>
    <property type="match status" value="1"/>
</dbReference>
<keyword evidence="7" id="KW-1185">Reference proteome</keyword>
<dbReference type="PANTHER" id="PTHR42812:SF14">
    <property type="entry name" value="SECRETED PROTEIN"/>
    <property type="match status" value="1"/>
</dbReference>
<evidence type="ECO:0000256" key="1">
    <source>
        <dbReference type="ARBA" id="ARBA00009865"/>
    </source>
</evidence>
<name>A0ABS5TPI3_9ACTN</name>
<dbReference type="PROSITE" id="PS51318">
    <property type="entry name" value="TAT"/>
    <property type="match status" value="1"/>
</dbReference>
<evidence type="ECO:0000256" key="5">
    <source>
        <dbReference type="SAM" id="MobiDB-lite"/>
    </source>
</evidence>
<evidence type="ECO:0000256" key="2">
    <source>
        <dbReference type="ARBA" id="ARBA00022801"/>
    </source>
</evidence>